<feature type="compositionally biased region" description="Low complexity" evidence="1">
    <location>
        <begin position="16"/>
        <end position="30"/>
    </location>
</feature>
<organism evidence="2 3">
    <name type="scientific">Eleginops maclovinus</name>
    <name type="common">Patagonian blennie</name>
    <name type="synonym">Eleginus maclovinus</name>
    <dbReference type="NCBI Taxonomy" id="56733"/>
    <lineage>
        <taxon>Eukaryota</taxon>
        <taxon>Metazoa</taxon>
        <taxon>Chordata</taxon>
        <taxon>Craniata</taxon>
        <taxon>Vertebrata</taxon>
        <taxon>Euteleostomi</taxon>
        <taxon>Actinopterygii</taxon>
        <taxon>Neopterygii</taxon>
        <taxon>Teleostei</taxon>
        <taxon>Neoteleostei</taxon>
        <taxon>Acanthomorphata</taxon>
        <taxon>Eupercaria</taxon>
        <taxon>Perciformes</taxon>
        <taxon>Notothenioidei</taxon>
        <taxon>Eleginopidae</taxon>
        <taxon>Eleginops</taxon>
    </lineage>
</organism>
<sequence>MPQLSNVRAAPPFDLSMGQGSSGSYSGSGVHEGWGNNSQWARPKIRLPPISLPKFSGDRRDYWRWKAEWESIQAQAEPTGSRECKKLHLLDSIGEAVRNELRLLRCRDANDIFRELENRYGDKAQTAEEIVVELQSRPVVRNHQSRETLELILAVERAALDLTDLGCVDAIQNQLVIRSLESKLPDIMKREWLMYVRNPVNSVHSGNHFDSCCSWKTKSRYL</sequence>
<keyword evidence="3" id="KW-1185">Reference proteome</keyword>
<feature type="region of interest" description="Disordered" evidence="1">
    <location>
        <begin position="1"/>
        <end position="30"/>
    </location>
</feature>
<comment type="caution">
    <text evidence="2">The sequence shown here is derived from an EMBL/GenBank/DDBJ whole genome shotgun (WGS) entry which is preliminary data.</text>
</comment>
<reference evidence="2 3" key="1">
    <citation type="journal article" date="2023" name="Genes (Basel)">
        <title>Chromosome-Level Genome Assembly and Circadian Gene Repertoire of the Patagonia Blennie Eleginops maclovinus-The Closest Ancestral Proxy of Antarctic Cryonotothenioids.</title>
        <authorList>
            <person name="Cheng C.C."/>
            <person name="Rivera-Colon A.G."/>
            <person name="Minhas B.F."/>
            <person name="Wilson L."/>
            <person name="Rayamajhi N."/>
            <person name="Vargas-Chacoff L."/>
            <person name="Catchen J.M."/>
        </authorList>
    </citation>
    <scope>NUCLEOTIDE SEQUENCE [LARGE SCALE GENOMIC DNA]</scope>
    <source>
        <strain evidence="2">JMC-PN-2008</strain>
    </source>
</reference>
<dbReference type="EMBL" id="JAUZQC010000021">
    <property type="protein sequence ID" value="KAK5852486.1"/>
    <property type="molecule type" value="Genomic_DNA"/>
</dbReference>
<protein>
    <submittedName>
        <fullName evidence="2">Uncharacterized protein</fullName>
    </submittedName>
</protein>
<accession>A0AAN7X0Z0</accession>
<dbReference type="Proteomes" id="UP001346869">
    <property type="component" value="Unassembled WGS sequence"/>
</dbReference>
<name>A0AAN7X0Z0_ELEMC</name>
<evidence type="ECO:0000313" key="2">
    <source>
        <dbReference type="EMBL" id="KAK5852486.1"/>
    </source>
</evidence>
<gene>
    <name evidence="2" type="ORF">PBY51_023950</name>
</gene>
<evidence type="ECO:0000313" key="3">
    <source>
        <dbReference type="Proteomes" id="UP001346869"/>
    </source>
</evidence>
<evidence type="ECO:0000256" key="1">
    <source>
        <dbReference type="SAM" id="MobiDB-lite"/>
    </source>
</evidence>
<proteinExistence type="predicted"/>
<dbReference type="AlphaFoldDB" id="A0AAN7X0Z0"/>
<reference evidence="2 3" key="2">
    <citation type="journal article" date="2023" name="Mol. Biol. Evol.">
        <title>Genomics of Secondarily Temperate Adaptation in the Only Non-Antarctic Icefish.</title>
        <authorList>
            <person name="Rivera-Colon A.G."/>
            <person name="Rayamajhi N."/>
            <person name="Minhas B.F."/>
            <person name="Madrigal G."/>
            <person name="Bilyk K.T."/>
            <person name="Yoon V."/>
            <person name="Hune M."/>
            <person name="Gregory S."/>
            <person name="Cheng C.H.C."/>
            <person name="Catchen J.M."/>
        </authorList>
    </citation>
    <scope>NUCLEOTIDE SEQUENCE [LARGE SCALE GENOMIC DNA]</scope>
    <source>
        <strain evidence="2">JMC-PN-2008</strain>
    </source>
</reference>